<keyword evidence="4" id="KW-1185">Reference proteome</keyword>
<feature type="compositionally biased region" description="Low complexity" evidence="2">
    <location>
        <begin position="1"/>
        <end position="20"/>
    </location>
</feature>
<gene>
    <name evidence="3" type="ORF">CPUR_07328</name>
</gene>
<dbReference type="PANTHER" id="PTHR43866">
    <property type="entry name" value="MALONATE-SEMIALDEHYDE DEHYDROGENASE"/>
    <property type="match status" value="1"/>
</dbReference>
<organism evidence="3 4">
    <name type="scientific">Claviceps purpurea (strain 20.1)</name>
    <name type="common">Ergot fungus</name>
    <name type="synonym">Sphacelia segetum</name>
    <dbReference type="NCBI Taxonomy" id="1111077"/>
    <lineage>
        <taxon>Eukaryota</taxon>
        <taxon>Fungi</taxon>
        <taxon>Dikarya</taxon>
        <taxon>Ascomycota</taxon>
        <taxon>Pezizomycotina</taxon>
        <taxon>Sordariomycetes</taxon>
        <taxon>Hypocreomycetidae</taxon>
        <taxon>Hypocreales</taxon>
        <taxon>Clavicipitaceae</taxon>
        <taxon>Claviceps</taxon>
    </lineage>
</organism>
<dbReference type="GO" id="GO:0004491">
    <property type="term" value="F:methylmalonate-semialdehyde dehydrogenase (acylating, NAD) activity"/>
    <property type="evidence" value="ECO:0007669"/>
    <property type="project" value="InterPro"/>
</dbReference>
<evidence type="ECO:0008006" key="5">
    <source>
        <dbReference type="Google" id="ProtNLM"/>
    </source>
</evidence>
<dbReference type="eggNOG" id="ENOG502RS68">
    <property type="taxonomic scope" value="Eukaryota"/>
</dbReference>
<dbReference type="AlphaFoldDB" id="M1WHV8"/>
<comment type="similarity">
    <text evidence="1">Belongs to the aldehyde dehydrogenase family.</text>
</comment>
<dbReference type="GO" id="GO:0006574">
    <property type="term" value="P:L-valine catabolic process"/>
    <property type="evidence" value="ECO:0007669"/>
    <property type="project" value="TreeGrafter"/>
</dbReference>
<proteinExistence type="inferred from homology"/>
<sequence>MSTTDPPIDSPIDSPITTTTAPPPSTPTEPSFTGEPIPDLPPSPQFATLDELLAFLHKWGTAQGVGFVKGSSSSKREINGQRQSAYYQIECDRGHRRPSQSTGLRRPTTRRINCPFRIRASCRKAKGNTWTYAVIPGRGHHNHAASIDPVAHPVLRRRTPEQKALIRSLCSIQRLQVRDILEIMRVHDPEIIITARDVSNERLHMKLHPTPAATAAAAAAGGTTAAAADNDRENSQRREAGKGGGAVPSIRVPRTDEELKASREACGKRLSRGPKATTTMAASTARLDEGEPSADVP</sequence>
<evidence type="ECO:0000256" key="2">
    <source>
        <dbReference type="SAM" id="MobiDB-lite"/>
    </source>
</evidence>
<name>M1WHV8_CLAP2</name>
<comment type="caution">
    <text evidence="3">The sequence shown here is derived from an EMBL/GenBank/DDBJ whole genome shotgun (WGS) entry which is preliminary data.</text>
</comment>
<protein>
    <recommendedName>
        <fullName evidence="5">FAR1 domain-containing protein</fullName>
    </recommendedName>
</protein>
<reference evidence="3 4" key="1">
    <citation type="journal article" date="2013" name="PLoS Genet.">
        <title>Plant-symbiotic fungi as chemical engineers: Multi-genome analysis of the Clavicipitaceae reveals dynamics of alkaloid loci.</title>
        <authorList>
            <person name="Schardl C.L."/>
            <person name="Young C.A."/>
            <person name="Hesse U."/>
            <person name="Amyotte S.G."/>
            <person name="Andreeva K."/>
            <person name="Calie P.J."/>
            <person name="Fleetwood D.J."/>
            <person name="Haws D.C."/>
            <person name="Moore N."/>
            <person name="Oeser B."/>
            <person name="Panaccione D.G."/>
            <person name="Schweri K.K."/>
            <person name="Voisey C.R."/>
            <person name="Farman M.L."/>
            <person name="Jaromczyk J.W."/>
            <person name="Roe B.A."/>
            <person name="O'Sullivan D.M."/>
            <person name="Scott B."/>
            <person name="Tudzynski P."/>
            <person name="An Z."/>
            <person name="Arnaoudova E.G."/>
            <person name="Bullock C.T."/>
            <person name="Charlton N.D."/>
            <person name="Chen L."/>
            <person name="Cox M."/>
            <person name="Dinkins R.D."/>
            <person name="Florea S."/>
            <person name="Glenn A.E."/>
            <person name="Gordon A."/>
            <person name="Gueldener U."/>
            <person name="Harris D.R."/>
            <person name="Hollin W."/>
            <person name="Jaromczyk J."/>
            <person name="Johnson R.D."/>
            <person name="Khan A.K."/>
            <person name="Leistner E."/>
            <person name="Leuchtmann A."/>
            <person name="Li C."/>
            <person name="Liu J."/>
            <person name="Liu J."/>
            <person name="Liu M."/>
            <person name="Mace W."/>
            <person name="Machado C."/>
            <person name="Nagabhyru P."/>
            <person name="Pan J."/>
            <person name="Schmid J."/>
            <person name="Sugawara K."/>
            <person name="Steiner U."/>
            <person name="Takach J.E."/>
            <person name="Tanaka E."/>
            <person name="Webb J.S."/>
            <person name="Wilson E.V."/>
            <person name="Wiseman J.L."/>
            <person name="Yoshida R."/>
            <person name="Zeng Z."/>
        </authorList>
    </citation>
    <scope>NUCLEOTIDE SEQUENCE [LARGE SCALE GENOMIC DNA]</scope>
    <source>
        <strain evidence="3 4">20.1</strain>
    </source>
</reference>
<dbReference type="PhylomeDB" id="M1WHV8"/>
<feature type="region of interest" description="Disordered" evidence="2">
    <location>
        <begin position="1"/>
        <end position="44"/>
    </location>
</feature>
<feature type="compositionally biased region" description="Basic and acidic residues" evidence="2">
    <location>
        <begin position="229"/>
        <end position="241"/>
    </location>
</feature>
<dbReference type="EMBL" id="CAGA01000057">
    <property type="protein sequence ID" value="CCE33404.1"/>
    <property type="molecule type" value="Genomic_DNA"/>
</dbReference>
<evidence type="ECO:0000313" key="3">
    <source>
        <dbReference type="EMBL" id="CCE33404.1"/>
    </source>
</evidence>
<feature type="region of interest" description="Disordered" evidence="2">
    <location>
        <begin position="214"/>
        <end position="297"/>
    </location>
</feature>
<dbReference type="Proteomes" id="UP000016801">
    <property type="component" value="Unassembled WGS sequence"/>
</dbReference>
<dbReference type="OrthoDB" id="5153472at2759"/>
<evidence type="ECO:0000256" key="1">
    <source>
        <dbReference type="ARBA" id="ARBA00009986"/>
    </source>
</evidence>
<dbReference type="GO" id="GO:0006210">
    <property type="term" value="P:thymine catabolic process"/>
    <property type="evidence" value="ECO:0007669"/>
    <property type="project" value="TreeGrafter"/>
</dbReference>
<dbReference type="PANTHER" id="PTHR43866:SF3">
    <property type="entry name" value="METHYLMALONATE-SEMIALDEHYDE DEHYDROGENASE [ACYLATING], MITOCHONDRIAL"/>
    <property type="match status" value="1"/>
</dbReference>
<dbReference type="InterPro" id="IPR010061">
    <property type="entry name" value="MeMal-semiAld_DH"/>
</dbReference>
<accession>M1WHV8</accession>
<dbReference type="HOGENOM" id="CLU_078555_0_0_1"/>
<evidence type="ECO:0000313" key="4">
    <source>
        <dbReference type="Proteomes" id="UP000016801"/>
    </source>
</evidence>
<dbReference type="VEuPathDB" id="FungiDB:CPUR_07328"/>
<feature type="compositionally biased region" description="Low complexity" evidence="2">
    <location>
        <begin position="214"/>
        <end position="228"/>
    </location>
</feature>
<feature type="compositionally biased region" description="Basic and acidic residues" evidence="2">
    <location>
        <begin position="253"/>
        <end position="267"/>
    </location>
</feature>